<protein>
    <recommendedName>
        <fullName evidence="3">DUF1127 domain-containing protein</fullName>
    </recommendedName>
</protein>
<evidence type="ECO:0008006" key="3">
    <source>
        <dbReference type="Google" id="ProtNLM"/>
    </source>
</evidence>
<evidence type="ECO:0000313" key="2">
    <source>
        <dbReference type="Proteomes" id="UP000077098"/>
    </source>
</evidence>
<proteinExistence type="predicted"/>
<dbReference type="EMBL" id="LXPS01000011">
    <property type="protein sequence ID" value="OAE46944.1"/>
    <property type="molecule type" value="Genomic_DNA"/>
</dbReference>
<dbReference type="Proteomes" id="UP000077098">
    <property type="component" value="Unassembled WGS sequence"/>
</dbReference>
<evidence type="ECO:0000313" key="1">
    <source>
        <dbReference type="EMBL" id="OAE46944.1"/>
    </source>
</evidence>
<reference evidence="1 2" key="1">
    <citation type="submission" date="2016-05" db="EMBL/GenBank/DDBJ databases">
        <authorList>
            <person name="Lavstsen T."/>
            <person name="Jespersen J.S."/>
        </authorList>
    </citation>
    <scope>NUCLEOTIDE SEQUENCE [LARGE SCALE GENOMIC DNA]</scope>
    <source>
        <strain evidence="1 2">KCJ1736</strain>
    </source>
</reference>
<name>A0A176XE98_AGRTU</name>
<dbReference type="AlphaFoldDB" id="A0A176XE98"/>
<gene>
    <name evidence="1" type="ORF">A7J57_12800</name>
</gene>
<dbReference type="RefSeq" id="WP_063948682.1">
    <property type="nucleotide sequence ID" value="NZ_LXPS01000011.1"/>
</dbReference>
<organism evidence="1 2">
    <name type="scientific">Agrobacterium tumefaciens</name>
    <dbReference type="NCBI Taxonomy" id="358"/>
    <lineage>
        <taxon>Bacteria</taxon>
        <taxon>Pseudomonadati</taxon>
        <taxon>Pseudomonadota</taxon>
        <taxon>Alphaproteobacteria</taxon>
        <taxon>Hyphomicrobiales</taxon>
        <taxon>Rhizobiaceae</taxon>
        <taxon>Rhizobium/Agrobacterium group</taxon>
        <taxon>Agrobacterium</taxon>
        <taxon>Agrobacterium tumefaciens complex</taxon>
    </lineage>
</organism>
<comment type="caution">
    <text evidence="1">The sequence shown here is derived from an EMBL/GenBank/DDBJ whole genome shotgun (WGS) entry which is preliminary data.</text>
</comment>
<accession>A0A176XE98</accession>
<sequence>MQNDQPLVAYALPDAVDRLFVTFGVWKTLKAVLIAAVVPRAPPTDPADLPERLLVDIGLEPSRVKRRREWEVPPWAPRF</sequence>